<dbReference type="SUPFAM" id="SSF81508">
    <property type="entry name" value="Ubiquinone-binding protein QP-C of cytochrome bc1 complex (Ubiquinol-cytochrome c reductase)"/>
    <property type="match status" value="1"/>
</dbReference>
<organism evidence="12 13">
    <name type="scientific">Cladophialophora immunda</name>
    <dbReference type="NCBI Taxonomy" id="569365"/>
    <lineage>
        <taxon>Eukaryota</taxon>
        <taxon>Fungi</taxon>
        <taxon>Dikarya</taxon>
        <taxon>Ascomycota</taxon>
        <taxon>Pezizomycotina</taxon>
        <taxon>Eurotiomycetes</taxon>
        <taxon>Chaetothyriomycetidae</taxon>
        <taxon>Chaetothyriales</taxon>
        <taxon>Herpotrichiellaceae</taxon>
        <taxon>Cladophialophora</taxon>
    </lineage>
</organism>
<feature type="transmembrane region" description="Helical" evidence="11">
    <location>
        <begin position="62"/>
        <end position="79"/>
    </location>
</feature>
<evidence type="ECO:0000313" key="13">
    <source>
        <dbReference type="Proteomes" id="UP000054466"/>
    </source>
</evidence>
<keyword evidence="13" id="KW-1185">Reference proteome</keyword>
<accession>A0A0D2C9X3</accession>
<dbReference type="OrthoDB" id="6683853at2759"/>
<sequence length="99" mass="11189">MEYNQDLPKGNPLKPVYCWGHKALPAQRGVVTYAVSPNRLNPLAGAVHSAVFNTYRRTKNQVLYWIPPLIVAYLLMDWANRRNEYLNSKTGRAETAGGD</sequence>
<dbReference type="Gene3D" id="1.20.5.210">
    <property type="entry name" value="Cytochrome b-c1 complex subunit 8"/>
    <property type="match status" value="1"/>
</dbReference>
<comment type="subunit">
    <text evidence="11">Component of the ubiquinol-cytochrome c oxidoreductase (cytochrome b-c1 complex, complex III, CIII), a multisubunit enzyme composed of 3 respiratory subunits cytochrome b, cytochrome c1 and Rieske protein, 2 core protein subunits, and additional low-molecular weight protein subunits. The complex exists as an obligatory dimer and forms supercomplexes (SCs) in the inner mitochondrial membrane with cytochrome c oxidase (complex IV, CIV).</text>
</comment>
<dbReference type="FunFam" id="1.20.5.210:FF:000001">
    <property type="entry name" value="Cytochrome b-c1 complex subunit 8"/>
    <property type="match status" value="1"/>
</dbReference>
<keyword evidence="4 11" id="KW-0679">Respiratory chain</keyword>
<evidence type="ECO:0000256" key="6">
    <source>
        <dbReference type="ARBA" id="ARBA00022792"/>
    </source>
</evidence>
<evidence type="ECO:0000256" key="1">
    <source>
        <dbReference type="ARBA" id="ARBA00004434"/>
    </source>
</evidence>
<keyword evidence="6 11" id="KW-0999">Mitochondrion inner membrane</keyword>
<evidence type="ECO:0000256" key="3">
    <source>
        <dbReference type="ARBA" id="ARBA00022448"/>
    </source>
</evidence>
<proteinExistence type="inferred from homology"/>
<dbReference type="RefSeq" id="XP_016248089.1">
    <property type="nucleotide sequence ID" value="XM_016394670.1"/>
</dbReference>
<evidence type="ECO:0000256" key="5">
    <source>
        <dbReference type="ARBA" id="ARBA00022692"/>
    </source>
</evidence>
<evidence type="ECO:0000256" key="8">
    <source>
        <dbReference type="ARBA" id="ARBA00022989"/>
    </source>
</evidence>
<dbReference type="Pfam" id="PF02939">
    <property type="entry name" value="UcrQ"/>
    <property type="match status" value="1"/>
</dbReference>
<evidence type="ECO:0000256" key="11">
    <source>
        <dbReference type="RuleBase" id="RU368118"/>
    </source>
</evidence>
<dbReference type="InterPro" id="IPR004205">
    <property type="entry name" value="Cyt_bc1_su8"/>
</dbReference>
<dbReference type="InterPro" id="IPR036642">
    <property type="entry name" value="Cyt_bc1_su8_sf"/>
</dbReference>
<keyword evidence="10 11" id="KW-0472">Membrane</keyword>
<comment type="similarity">
    <text evidence="2 11">Belongs to the UQCRQ/QCR8 family.</text>
</comment>
<dbReference type="Proteomes" id="UP000054466">
    <property type="component" value="Unassembled WGS sequence"/>
</dbReference>
<dbReference type="PANTHER" id="PTHR12119">
    <property type="entry name" value="UBIQUINOL-CYTOCHROME C REDUCTASE COMPLEX UBIQUINONE-BINDING PROTEIN QP-C"/>
    <property type="match status" value="1"/>
</dbReference>
<comment type="function">
    <text evidence="11">Component of the ubiquinol-cytochrome c oxidoreductase, a multisubunit transmembrane complex that is part of the mitochondrial electron transport chain which drives oxidative phosphorylation. The complex plays an important role in the uptake of multiple carbon sources present in different host niches.</text>
</comment>
<dbReference type="GO" id="GO:0006122">
    <property type="term" value="P:mitochondrial electron transport, ubiquinol to cytochrome c"/>
    <property type="evidence" value="ECO:0007669"/>
    <property type="project" value="UniProtKB-UniRule"/>
</dbReference>
<reference evidence="12 13" key="1">
    <citation type="submission" date="2015-01" db="EMBL/GenBank/DDBJ databases">
        <title>The Genome Sequence of Cladophialophora immunda CBS83496.</title>
        <authorList>
            <consortium name="The Broad Institute Genomics Platform"/>
            <person name="Cuomo C."/>
            <person name="de Hoog S."/>
            <person name="Gorbushina A."/>
            <person name="Stielow B."/>
            <person name="Teixiera M."/>
            <person name="Abouelleil A."/>
            <person name="Chapman S.B."/>
            <person name="Priest M."/>
            <person name="Young S.K."/>
            <person name="Wortman J."/>
            <person name="Nusbaum C."/>
            <person name="Birren B."/>
        </authorList>
    </citation>
    <scope>NUCLEOTIDE SEQUENCE [LARGE SCALE GENOMIC DNA]</scope>
    <source>
        <strain evidence="12 13">CBS 83496</strain>
    </source>
</reference>
<dbReference type="STRING" id="569365.A0A0D2C9X3"/>
<keyword evidence="8 11" id="KW-1133">Transmembrane helix</keyword>
<dbReference type="VEuPathDB" id="FungiDB:PV07_07571"/>
<evidence type="ECO:0000256" key="7">
    <source>
        <dbReference type="ARBA" id="ARBA00022982"/>
    </source>
</evidence>
<comment type="subcellular location">
    <subcellularLocation>
        <location evidence="1 11">Mitochondrion inner membrane</location>
        <topology evidence="1 11">Single-pass membrane protein</topology>
    </subcellularLocation>
</comment>
<name>A0A0D2C9X3_9EURO</name>
<dbReference type="GeneID" id="27346765"/>
<dbReference type="GO" id="GO:0005743">
    <property type="term" value="C:mitochondrial inner membrane"/>
    <property type="evidence" value="ECO:0007669"/>
    <property type="project" value="UniProtKB-SubCell"/>
</dbReference>
<keyword evidence="7 11" id="KW-0249">Electron transport</keyword>
<evidence type="ECO:0000256" key="10">
    <source>
        <dbReference type="ARBA" id="ARBA00023136"/>
    </source>
</evidence>
<dbReference type="AlphaFoldDB" id="A0A0D2C9X3"/>
<evidence type="ECO:0000313" key="12">
    <source>
        <dbReference type="EMBL" id="KIW27873.1"/>
    </source>
</evidence>
<dbReference type="GO" id="GO:0045275">
    <property type="term" value="C:respiratory chain complex III"/>
    <property type="evidence" value="ECO:0007669"/>
    <property type="project" value="UniProtKB-UniRule"/>
</dbReference>
<dbReference type="EMBL" id="KN847043">
    <property type="protein sequence ID" value="KIW27873.1"/>
    <property type="molecule type" value="Genomic_DNA"/>
</dbReference>
<keyword evidence="5 11" id="KW-0812">Transmembrane</keyword>
<evidence type="ECO:0000256" key="4">
    <source>
        <dbReference type="ARBA" id="ARBA00022660"/>
    </source>
</evidence>
<keyword evidence="3 11" id="KW-0813">Transport</keyword>
<evidence type="ECO:0000256" key="9">
    <source>
        <dbReference type="ARBA" id="ARBA00023128"/>
    </source>
</evidence>
<dbReference type="PANTHER" id="PTHR12119:SF2">
    <property type="entry name" value="CYTOCHROME B-C1 COMPLEX SUBUNIT 8"/>
    <property type="match status" value="1"/>
</dbReference>
<evidence type="ECO:0000256" key="2">
    <source>
        <dbReference type="ARBA" id="ARBA00007668"/>
    </source>
</evidence>
<protein>
    <recommendedName>
        <fullName evidence="11">Cytochrome b-c1 complex subunit 8</fullName>
    </recommendedName>
    <alternativeName>
        <fullName evidence="11">Complex III subunit 8</fullName>
    </alternativeName>
</protein>
<keyword evidence="9 11" id="KW-0496">Mitochondrion</keyword>
<gene>
    <name evidence="12" type="ORF">PV07_07571</name>
</gene>
<dbReference type="HOGENOM" id="CLU_156007_0_1_1"/>